<keyword evidence="7" id="KW-0227">DNA damage</keyword>
<dbReference type="GO" id="GO:0045951">
    <property type="term" value="P:positive regulation of mitotic recombination"/>
    <property type="evidence" value="ECO:0000318"/>
    <property type="project" value="GO_Central"/>
</dbReference>
<dbReference type="PANTHER" id="PTHR11472:SF1">
    <property type="entry name" value="GENERAL TRANSCRIPTION AND DNA REPAIR FACTOR IIH HELICASE SUBUNIT XPD"/>
    <property type="match status" value="1"/>
</dbReference>
<evidence type="ECO:0000256" key="15">
    <source>
        <dbReference type="ARBA" id="ARBA00023235"/>
    </source>
</evidence>
<dbReference type="EMBL" id="DF236975">
    <property type="protein sequence ID" value="GAQ79203.1"/>
    <property type="molecule type" value="Genomic_DNA"/>
</dbReference>
<dbReference type="GO" id="GO:0043139">
    <property type="term" value="F:5'-3' DNA helicase activity"/>
    <property type="evidence" value="ECO:0007669"/>
    <property type="project" value="UniProtKB-EC"/>
</dbReference>
<evidence type="ECO:0000256" key="1">
    <source>
        <dbReference type="ARBA" id="ARBA00001966"/>
    </source>
</evidence>
<dbReference type="SMART" id="SM00491">
    <property type="entry name" value="HELICc2"/>
    <property type="match status" value="1"/>
</dbReference>
<evidence type="ECO:0000259" key="19">
    <source>
        <dbReference type="PROSITE" id="PS51193"/>
    </source>
</evidence>
<keyword evidence="5" id="KW-0479">Metal-binding</keyword>
<comment type="cofactor">
    <cofactor evidence="1">
        <name>[4Fe-4S] cluster</name>
        <dbReference type="ChEBI" id="CHEBI:49883"/>
    </cofactor>
</comment>
<keyword evidence="21" id="KW-1185">Reference proteome</keyword>
<keyword evidence="10" id="KW-0067">ATP-binding</keyword>
<name>A0A1Y1HMG9_KLENI</name>
<dbReference type="GO" id="GO:0005634">
    <property type="term" value="C:nucleus"/>
    <property type="evidence" value="ECO:0000318"/>
    <property type="project" value="GO_Central"/>
</dbReference>
<comment type="similarity">
    <text evidence="3">Belongs to the helicase family. RAD3/XPD subfamily.</text>
</comment>
<dbReference type="GO" id="GO:0016818">
    <property type="term" value="F:hydrolase activity, acting on acid anhydrides, in phosphorus-containing anhydrides"/>
    <property type="evidence" value="ECO:0007669"/>
    <property type="project" value="InterPro"/>
</dbReference>
<reference evidence="20 21" key="1">
    <citation type="journal article" date="2014" name="Nat. Commun.">
        <title>Klebsormidium flaccidum genome reveals primary factors for plant terrestrial adaptation.</title>
        <authorList>
            <person name="Hori K."/>
            <person name="Maruyama F."/>
            <person name="Fujisawa T."/>
            <person name="Togashi T."/>
            <person name="Yamamoto N."/>
            <person name="Seo M."/>
            <person name="Sato S."/>
            <person name="Yamada T."/>
            <person name="Mori H."/>
            <person name="Tajima N."/>
            <person name="Moriyama T."/>
            <person name="Ikeuchi M."/>
            <person name="Watanabe M."/>
            <person name="Wada H."/>
            <person name="Kobayashi K."/>
            <person name="Saito M."/>
            <person name="Masuda T."/>
            <person name="Sasaki-Sekimoto Y."/>
            <person name="Mashiguchi K."/>
            <person name="Awai K."/>
            <person name="Shimojima M."/>
            <person name="Masuda S."/>
            <person name="Iwai M."/>
            <person name="Nobusawa T."/>
            <person name="Narise T."/>
            <person name="Kondo S."/>
            <person name="Saito H."/>
            <person name="Sato R."/>
            <person name="Murakawa M."/>
            <person name="Ihara Y."/>
            <person name="Oshima-Yamada Y."/>
            <person name="Ohtaka K."/>
            <person name="Satoh M."/>
            <person name="Sonobe K."/>
            <person name="Ishii M."/>
            <person name="Ohtani R."/>
            <person name="Kanamori-Sato M."/>
            <person name="Honoki R."/>
            <person name="Miyazaki D."/>
            <person name="Mochizuki H."/>
            <person name="Umetsu J."/>
            <person name="Higashi K."/>
            <person name="Shibata D."/>
            <person name="Kamiya Y."/>
            <person name="Sato N."/>
            <person name="Nakamura Y."/>
            <person name="Tabata S."/>
            <person name="Ida S."/>
            <person name="Kurokawa K."/>
            <person name="Ohta H."/>
        </authorList>
    </citation>
    <scope>NUCLEOTIDE SEQUENCE [LARGE SCALE GENOMIC DNA]</scope>
    <source>
        <strain evidence="20 21">NIES-2285</strain>
    </source>
</reference>
<dbReference type="PRINTS" id="PR00852">
    <property type="entry name" value="XRODRMPGMNTD"/>
</dbReference>
<proteinExistence type="inferred from homology"/>
<dbReference type="InterPro" id="IPR006554">
    <property type="entry name" value="Helicase-like_DEXD_c2"/>
</dbReference>
<evidence type="ECO:0000256" key="9">
    <source>
        <dbReference type="ARBA" id="ARBA00022806"/>
    </source>
</evidence>
<evidence type="ECO:0000256" key="2">
    <source>
        <dbReference type="ARBA" id="ARBA00004123"/>
    </source>
</evidence>
<gene>
    <name evidence="20" type="ORF">KFL_000260190</name>
</gene>
<dbReference type="NCBIfam" id="TIGR00604">
    <property type="entry name" value="rad3"/>
    <property type="match status" value="1"/>
</dbReference>
<dbReference type="InterPro" id="IPR013020">
    <property type="entry name" value="Rad3/Chl1-like"/>
</dbReference>
<dbReference type="OrthoDB" id="272481at2759"/>
<dbReference type="InterPro" id="IPR006555">
    <property type="entry name" value="ATP-dep_Helicase_C"/>
</dbReference>
<feature type="domain" description="Helicase ATP-binding" evidence="19">
    <location>
        <begin position="7"/>
        <end position="284"/>
    </location>
</feature>
<dbReference type="InterPro" id="IPR001945">
    <property type="entry name" value="RAD3/XPD"/>
</dbReference>
<sequence>MKFNLEGLTVYFPYEYLYPEQYSYMLEVKRALDAKGHGLLEMPTGTGKTITLLSLITSYQLAHPDMGKLIYCTRTVHEMEKVLEELRKLQAYQEKELGKQAQILALGLSSRKNLCIHPTISGEGSRENVDAGCRKLTATWVRSAAAENPDIELCDFFEGYEKKGADALLPAGVYTLHDMKVFGRQKGWCPYFLARHMITFANVVIYNYQYMLDPKVAGVISRELEKECVVVFDEAHNIDNVCIEALSVNLRQQTLDGAQRNLTKLGQVVEKFKATDADRLRAEYNRLVEGLAQRGTLPQNDQMLANPALPDDILREAVPGNIRRAEHFLAFLKRFVQYLKRRMGAQQVESEGPLSFLDDLNNSAGIDAKTLKFCYDRLHSLMLTLEITDTEEFHHLTLVCDFGTLVGTYTQGFAIIIEPFDERMPHISDPVMQLSCLDSSLAIKPVFERFQSVIITSGTLSPIELYPRLLNFNPVTIQSFAMSLTRDCLCPMVLSRGSDQLPVSTKFDMRSDPGVVRNYGRLLVEMAQAVPDGIVCFFVSYSYMDAIINSWNEMGILKEIMQHKLVFIETQDVVETTLALDNYRRACDCGRGAVFFSVARGKVAEGIDFDRHYGRLVIMYGVPFQYTLSRILRARLEYLRDTFQIKENDFLTFDAIRQAAQCVGRVIRSKSDYGMMIFADKRYQRHDKRSKLPNWILSQLKDSHMNLSTDMALHIAREYLRRMAQPFDSLSVDTGTLLNEAALQRPQPMEVG</sequence>
<keyword evidence="16" id="KW-0539">Nucleus</keyword>
<dbReference type="CDD" id="cd18788">
    <property type="entry name" value="SF2_C_XPD"/>
    <property type="match status" value="1"/>
</dbReference>
<dbReference type="GO" id="GO:0003684">
    <property type="term" value="F:damaged DNA binding"/>
    <property type="evidence" value="ECO:0000318"/>
    <property type="project" value="GO_Central"/>
</dbReference>
<keyword evidence="4" id="KW-0004">4Fe-4S</keyword>
<evidence type="ECO:0000256" key="16">
    <source>
        <dbReference type="ARBA" id="ARBA00023242"/>
    </source>
</evidence>
<evidence type="ECO:0000313" key="21">
    <source>
        <dbReference type="Proteomes" id="UP000054558"/>
    </source>
</evidence>
<dbReference type="AlphaFoldDB" id="A0A1Y1HMG9"/>
<comment type="subcellular location">
    <subcellularLocation>
        <location evidence="2">Nucleus</location>
    </subcellularLocation>
</comment>
<evidence type="ECO:0000256" key="11">
    <source>
        <dbReference type="ARBA" id="ARBA00023004"/>
    </source>
</evidence>
<accession>A0A1Y1HMG9</accession>
<evidence type="ECO:0000313" key="20">
    <source>
        <dbReference type="EMBL" id="GAQ79203.1"/>
    </source>
</evidence>
<dbReference type="GO" id="GO:0051539">
    <property type="term" value="F:4 iron, 4 sulfur cluster binding"/>
    <property type="evidence" value="ECO:0007669"/>
    <property type="project" value="UniProtKB-KW"/>
</dbReference>
<dbReference type="InterPro" id="IPR010614">
    <property type="entry name" value="RAD3-like_helicase_DEAD"/>
</dbReference>
<organism evidence="20 21">
    <name type="scientific">Klebsormidium nitens</name>
    <name type="common">Green alga</name>
    <name type="synonym">Ulothrix nitens</name>
    <dbReference type="NCBI Taxonomy" id="105231"/>
    <lineage>
        <taxon>Eukaryota</taxon>
        <taxon>Viridiplantae</taxon>
        <taxon>Streptophyta</taxon>
        <taxon>Klebsormidiophyceae</taxon>
        <taxon>Klebsormidiales</taxon>
        <taxon>Klebsormidiaceae</taxon>
        <taxon>Klebsormidium</taxon>
    </lineage>
</organism>
<evidence type="ECO:0000256" key="3">
    <source>
        <dbReference type="ARBA" id="ARBA00009146"/>
    </source>
</evidence>
<dbReference type="FunFam" id="3.40.50.300:FF:000381">
    <property type="entry name" value="TFIIH basal transcription factor complex helicase subunit"/>
    <property type="match status" value="1"/>
</dbReference>
<evidence type="ECO:0000256" key="10">
    <source>
        <dbReference type="ARBA" id="ARBA00022840"/>
    </source>
</evidence>
<evidence type="ECO:0000256" key="12">
    <source>
        <dbReference type="ARBA" id="ARBA00023014"/>
    </source>
</evidence>
<keyword evidence="11" id="KW-0408">Iron</keyword>
<dbReference type="SMART" id="SM00488">
    <property type="entry name" value="DEXDc2"/>
    <property type="match status" value="1"/>
</dbReference>
<keyword evidence="12" id="KW-0411">Iron-sulfur</keyword>
<evidence type="ECO:0000256" key="14">
    <source>
        <dbReference type="ARBA" id="ARBA00023204"/>
    </source>
</evidence>
<dbReference type="InterPro" id="IPR045028">
    <property type="entry name" value="DinG/Rad3-like"/>
</dbReference>
<dbReference type="FunFam" id="3.40.50.300:FF:000128">
    <property type="entry name" value="Putative DNA repair helicase RAD3"/>
    <property type="match status" value="1"/>
</dbReference>
<dbReference type="GO" id="GO:0006366">
    <property type="term" value="P:transcription by RNA polymerase II"/>
    <property type="evidence" value="ECO:0000318"/>
    <property type="project" value="GO_Central"/>
</dbReference>
<comment type="catalytic activity">
    <reaction evidence="18">
        <text>ATP + H2O = ADP + phosphate + H(+)</text>
        <dbReference type="Rhea" id="RHEA:13065"/>
        <dbReference type="ChEBI" id="CHEBI:15377"/>
        <dbReference type="ChEBI" id="CHEBI:15378"/>
        <dbReference type="ChEBI" id="CHEBI:30616"/>
        <dbReference type="ChEBI" id="CHEBI:43474"/>
        <dbReference type="ChEBI" id="CHEBI:456216"/>
        <dbReference type="EC" id="5.6.2.3"/>
    </reaction>
</comment>
<dbReference type="InterPro" id="IPR027417">
    <property type="entry name" value="P-loop_NTPase"/>
</dbReference>
<dbReference type="STRING" id="105231.A0A1Y1HMG9"/>
<keyword evidence="8" id="KW-0378">Hydrolase</keyword>
<evidence type="ECO:0000256" key="6">
    <source>
        <dbReference type="ARBA" id="ARBA00022741"/>
    </source>
</evidence>
<dbReference type="GO" id="GO:0046872">
    <property type="term" value="F:metal ion binding"/>
    <property type="evidence" value="ECO:0007669"/>
    <property type="project" value="UniProtKB-KW"/>
</dbReference>
<dbReference type="GO" id="GO:0006289">
    <property type="term" value="P:nucleotide-excision repair"/>
    <property type="evidence" value="ECO:0007669"/>
    <property type="project" value="InterPro"/>
</dbReference>
<dbReference type="Pfam" id="PF06733">
    <property type="entry name" value="DEAD_2"/>
    <property type="match status" value="1"/>
</dbReference>
<dbReference type="Proteomes" id="UP000054558">
    <property type="component" value="Unassembled WGS sequence"/>
</dbReference>
<keyword evidence="9 20" id="KW-0347">Helicase</keyword>
<evidence type="ECO:0000256" key="13">
    <source>
        <dbReference type="ARBA" id="ARBA00023125"/>
    </source>
</evidence>
<evidence type="ECO:0000256" key="18">
    <source>
        <dbReference type="ARBA" id="ARBA00048954"/>
    </source>
</evidence>
<keyword evidence="13" id="KW-0238">DNA-binding</keyword>
<keyword evidence="14" id="KW-0234">DNA repair</keyword>
<dbReference type="Gene3D" id="3.40.50.300">
    <property type="entry name" value="P-loop containing nucleotide triphosphate hydrolases"/>
    <property type="match status" value="2"/>
</dbReference>
<dbReference type="GO" id="GO:0005524">
    <property type="term" value="F:ATP binding"/>
    <property type="evidence" value="ECO:0007669"/>
    <property type="project" value="UniProtKB-KW"/>
</dbReference>
<evidence type="ECO:0000256" key="5">
    <source>
        <dbReference type="ARBA" id="ARBA00022723"/>
    </source>
</evidence>
<evidence type="ECO:0000256" key="7">
    <source>
        <dbReference type="ARBA" id="ARBA00022763"/>
    </source>
</evidence>
<protein>
    <recommendedName>
        <fullName evidence="17">DNA 5'-3' helicase</fullName>
        <ecNumber evidence="17">5.6.2.3</ecNumber>
    </recommendedName>
</protein>
<evidence type="ECO:0000256" key="8">
    <source>
        <dbReference type="ARBA" id="ARBA00022801"/>
    </source>
</evidence>
<dbReference type="EC" id="5.6.2.3" evidence="17"/>
<dbReference type="Pfam" id="PF06777">
    <property type="entry name" value="HBB"/>
    <property type="match status" value="1"/>
</dbReference>
<evidence type="ECO:0000256" key="4">
    <source>
        <dbReference type="ARBA" id="ARBA00022485"/>
    </source>
</evidence>
<dbReference type="OMA" id="WQTMGIL"/>
<dbReference type="FunFam" id="3.40.50.300:FF:000135">
    <property type="entry name" value="DNA repair helicase RAD3, putative"/>
    <property type="match status" value="1"/>
</dbReference>
<dbReference type="GO" id="GO:0003678">
    <property type="term" value="F:DNA helicase activity"/>
    <property type="evidence" value="ECO:0000318"/>
    <property type="project" value="GO_Central"/>
</dbReference>
<dbReference type="PANTHER" id="PTHR11472">
    <property type="entry name" value="DNA REPAIR DEAD HELICASE RAD3/XP-D SUBFAMILY MEMBER"/>
    <property type="match status" value="1"/>
</dbReference>
<dbReference type="SUPFAM" id="SSF52540">
    <property type="entry name" value="P-loop containing nucleoside triphosphate hydrolases"/>
    <property type="match status" value="1"/>
</dbReference>
<dbReference type="InterPro" id="IPR010643">
    <property type="entry name" value="HBB"/>
</dbReference>
<dbReference type="Pfam" id="PF13307">
    <property type="entry name" value="Helicase_C_2"/>
    <property type="match status" value="1"/>
</dbReference>
<dbReference type="InterPro" id="IPR014013">
    <property type="entry name" value="Helic_SF1/SF2_ATP-bd_DinG/Rad3"/>
</dbReference>
<keyword evidence="6" id="KW-0547">Nucleotide-binding</keyword>
<dbReference type="PROSITE" id="PS51193">
    <property type="entry name" value="HELICASE_ATP_BIND_2"/>
    <property type="match status" value="1"/>
</dbReference>
<evidence type="ECO:0000256" key="17">
    <source>
        <dbReference type="ARBA" id="ARBA00044969"/>
    </source>
</evidence>
<keyword evidence="15" id="KW-0413">Isomerase</keyword>